<evidence type="ECO:0000313" key="3">
    <source>
        <dbReference type="Proteomes" id="UP001604336"/>
    </source>
</evidence>
<keyword evidence="3" id="KW-1185">Reference proteome</keyword>
<dbReference type="Proteomes" id="UP001604336">
    <property type="component" value="Unassembled WGS sequence"/>
</dbReference>
<dbReference type="PANTHER" id="PTHR31692">
    <property type="entry name" value="EXPANSIN-B3"/>
    <property type="match status" value="1"/>
</dbReference>
<dbReference type="Pfam" id="PF01357">
    <property type="entry name" value="Expansin_C"/>
    <property type="match status" value="1"/>
</dbReference>
<organism evidence="2 3">
    <name type="scientific">Abeliophyllum distichum</name>
    <dbReference type="NCBI Taxonomy" id="126358"/>
    <lineage>
        <taxon>Eukaryota</taxon>
        <taxon>Viridiplantae</taxon>
        <taxon>Streptophyta</taxon>
        <taxon>Embryophyta</taxon>
        <taxon>Tracheophyta</taxon>
        <taxon>Spermatophyta</taxon>
        <taxon>Magnoliopsida</taxon>
        <taxon>eudicotyledons</taxon>
        <taxon>Gunneridae</taxon>
        <taxon>Pentapetalae</taxon>
        <taxon>asterids</taxon>
        <taxon>lamiids</taxon>
        <taxon>Lamiales</taxon>
        <taxon>Oleaceae</taxon>
        <taxon>Forsythieae</taxon>
        <taxon>Abeliophyllum</taxon>
    </lineage>
</organism>
<comment type="caution">
    <text evidence="2">The sequence shown here is derived from an EMBL/GenBank/DDBJ whole genome shotgun (WGS) entry which is preliminary data.</text>
</comment>
<dbReference type="InterPro" id="IPR007117">
    <property type="entry name" value="Expansin_CBD"/>
</dbReference>
<evidence type="ECO:0000259" key="1">
    <source>
        <dbReference type="PROSITE" id="PS50843"/>
    </source>
</evidence>
<gene>
    <name evidence="2" type="ORF">Adt_26210</name>
</gene>
<sequence length="165" mass="18570">MQLVLVAMALWLQDSIMVILQLLFQAFTKRGLVVMHVFRVPCDYKNKNLSTGVEESSQKPHNYLAIELLYQGGQTEIVAIDVAQVSSANWKFKSRKYGAIWDITNVPNGPLQFRFSVTSGFDGKWLCAQSVLPEDWKNGVVYDTGLLITDIAKEGCSPCHDEAWK</sequence>
<reference evidence="3" key="1">
    <citation type="submission" date="2024-07" db="EMBL/GenBank/DDBJ databases">
        <title>Two chromosome-level genome assemblies of Korean endemic species Abeliophyllum distichum and Forsythia ovata (Oleaceae).</title>
        <authorList>
            <person name="Jang H."/>
        </authorList>
    </citation>
    <scope>NUCLEOTIDE SEQUENCE [LARGE SCALE GENOMIC DNA]</scope>
</reference>
<dbReference type="PROSITE" id="PS50843">
    <property type="entry name" value="EXPANSIN_CBD"/>
    <property type="match status" value="1"/>
</dbReference>
<dbReference type="Gene3D" id="2.60.40.760">
    <property type="entry name" value="Expansin, cellulose-binding-like domain"/>
    <property type="match status" value="1"/>
</dbReference>
<name>A0ABD1RS30_9LAMI</name>
<dbReference type="AlphaFoldDB" id="A0ABD1RS30"/>
<dbReference type="PANTHER" id="PTHR31692:SF4">
    <property type="entry name" value="EXPANSIN-LIKE A1-RELATED"/>
    <property type="match status" value="1"/>
</dbReference>
<evidence type="ECO:0000313" key="2">
    <source>
        <dbReference type="EMBL" id="KAL2490582.1"/>
    </source>
</evidence>
<dbReference type="InterPro" id="IPR036749">
    <property type="entry name" value="Expansin_CBD_sf"/>
</dbReference>
<accession>A0ABD1RS30</accession>
<dbReference type="SUPFAM" id="SSF49590">
    <property type="entry name" value="PHL pollen allergen"/>
    <property type="match status" value="1"/>
</dbReference>
<protein>
    <submittedName>
        <fullName evidence="2">Expansin-like A2</fullName>
    </submittedName>
</protein>
<dbReference type="EMBL" id="JBFOLK010000008">
    <property type="protein sequence ID" value="KAL2490582.1"/>
    <property type="molecule type" value="Genomic_DNA"/>
</dbReference>
<feature type="domain" description="Expansin-like CBD" evidence="1">
    <location>
        <begin position="62"/>
        <end position="144"/>
    </location>
</feature>
<proteinExistence type="predicted"/>